<evidence type="ECO:0000259" key="15">
    <source>
        <dbReference type="PROSITE" id="PS51462"/>
    </source>
</evidence>
<feature type="short sequence motif" description="Nudix box" evidence="14">
    <location>
        <begin position="99"/>
        <end position="121"/>
    </location>
</feature>
<evidence type="ECO:0000313" key="16">
    <source>
        <dbReference type="EMBL" id="WDE00245.1"/>
    </source>
</evidence>
<dbReference type="GO" id="GO:0019144">
    <property type="term" value="F:ADP-sugar diphosphatase activity"/>
    <property type="evidence" value="ECO:0007669"/>
    <property type="project" value="TreeGrafter"/>
</dbReference>
<accession>A0AAE9YTZ7</accession>
<feature type="binding site" evidence="13">
    <location>
        <position position="98"/>
    </location>
    <ligand>
        <name>Mg(2+)</name>
        <dbReference type="ChEBI" id="CHEBI:18420"/>
        <label>1</label>
    </ligand>
</feature>
<dbReference type="SUPFAM" id="SSF55811">
    <property type="entry name" value="Nudix"/>
    <property type="match status" value="1"/>
</dbReference>
<dbReference type="AlphaFoldDB" id="A0AAE9YTZ7"/>
<dbReference type="PROSITE" id="PS51462">
    <property type="entry name" value="NUDIX"/>
    <property type="match status" value="1"/>
</dbReference>
<dbReference type="RefSeq" id="WP_152646569.1">
    <property type="nucleotide sequence ID" value="NZ_CP059735.1"/>
</dbReference>
<dbReference type="InterPro" id="IPR020084">
    <property type="entry name" value="NUDIX_hydrolase_CS"/>
</dbReference>
<keyword evidence="6" id="KW-0378">Hydrolase</keyword>
<evidence type="ECO:0000256" key="5">
    <source>
        <dbReference type="ARBA" id="ARBA00022723"/>
    </source>
</evidence>
<dbReference type="Proteomes" id="UP000032568">
    <property type="component" value="Chromosome"/>
</dbReference>
<dbReference type="KEGG" id="tact:SG35_006215"/>
<feature type="binding site" evidence="13">
    <location>
        <position position="168"/>
    </location>
    <ligand>
        <name>Mg(2+)</name>
        <dbReference type="ChEBI" id="CHEBI:18420"/>
        <label>1</label>
    </ligand>
</feature>
<evidence type="ECO:0000256" key="13">
    <source>
        <dbReference type="PIRSR" id="PIRSR604385-2"/>
    </source>
</evidence>
<dbReference type="InterPro" id="IPR015797">
    <property type="entry name" value="NUDIX_hydrolase-like_dom_sf"/>
</dbReference>
<reference evidence="16 17" key="1">
    <citation type="journal article" date="2015" name="Genome Announc.">
        <title>Draft Genome Sequences of Marine Isolates of Thalassomonas viridans and Thalassomonas actiniarum.</title>
        <authorList>
            <person name="Olonade I."/>
            <person name="van Zyl L.J."/>
            <person name="Trindade M."/>
        </authorList>
    </citation>
    <scope>NUCLEOTIDE SEQUENCE [LARGE SCALE GENOMIC DNA]</scope>
    <source>
        <strain evidence="16 17">A5K-106</strain>
    </source>
</reference>
<evidence type="ECO:0000256" key="12">
    <source>
        <dbReference type="ARBA" id="ARBA00049546"/>
    </source>
</evidence>
<keyword evidence="17" id="KW-1185">Reference proteome</keyword>
<dbReference type="PANTHER" id="PTHR11839:SF5">
    <property type="entry name" value="ADP-RIBOSE PYROPHOSPHATASE"/>
    <property type="match status" value="1"/>
</dbReference>
<dbReference type="GO" id="GO:0006753">
    <property type="term" value="P:nucleoside phosphate metabolic process"/>
    <property type="evidence" value="ECO:0007669"/>
    <property type="project" value="TreeGrafter"/>
</dbReference>
<dbReference type="EC" id="3.6.1.13" evidence="3"/>
<dbReference type="InterPro" id="IPR004385">
    <property type="entry name" value="NDP_pyrophosphatase"/>
</dbReference>
<dbReference type="Pfam" id="PF00293">
    <property type="entry name" value="NUDIX"/>
    <property type="match status" value="1"/>
</dbReference>
<feature type="binding site" evidence="13">
    <location>
        <position position="118"/>
    </location>
    <ligand>
        <name>Mg(2+)</name>
        <dbReference type="ChEBI" id="CHEBI:18420"/>
        <label>1</label>
    </ligand>
</feature>
<feature type="domain" description="Nudix hydrolase" evidence="15">
    <location>
        <begin position="57"/>
        <end position="197"/>
    </location>
</feature>
<evidence type="ECO:0000256" key="7">
    <source>
        <dbReference type="ARBA" id="ARBA00022842"/>
    </source>
</evidence>
<evidence type="ECO:0000256" key="14">
    <source>
        <dbReference type="PIRSR" id="PIRSR604385-3"/>
    </source>
</evidence>
<dbReference type="GO" id="GO:0047631">
    <property type="term" value="F:ADP-ribose diphosphatase activity"/>
    <property type="evidence" value="ECO:0007669"/>
    <property type="project" value="UniProtKB-EC"/>
</dbReference>
<evidence type="ECO:0000256" key="3">
    <source>
        <dbReference type="ARBA" id="ARBA00012453"/>
    </source>
</evidence>
<evidence type="ECO:0000256" key="9">
    <source>
        <dbReference type="ARBA" id="ARBA00030162"/>
    </source>
</evidence>
<dbReference type="GO" id="GO:0046872">
    <property type="term" value="F:metal ion binding"/>
    <property type="evidence" value="ECO:0007669"/>
    <property type="project" value="UniProtKB-KW"/>
</dbReference>
<dbReference type="EMBL" id="CP059735">
    <property type="protein sequence ID" value="WDE00245.1"/>
    <property type="molecule type" value="Genomic_DNA"/>
</dbReference>
<sequence>MKTNISPEKREQFSSEDVIEHAKETKYQGFFKINEYHVSHRLFNGGFSKTLTREIFERGDAVVLLPYDPVNDAVVLLEQFRPGVLRSGESPWLLEFVAGMFDEGESAAEVAVREAKEEADLDIKAADLVPVLKYFSSPGGMSEYIHLYAARINSANVGGVYGLEEEGEDIRVHVFSRVQALQLLENGKISNAATIIGLQWLALNYQKLQTSWQT</sequence>
<evidence type="ECO:0000313" key="17">
    <source>
        <dbReference type="Proteomes" id="UP000032568"/>
    </source>
</evidence>
<protein>
    <recommendedName>
        <fullName evidence="4">ADP-ribose pyrophosphatase</fullName>
        <ecNumber evidence="3">3.6.1.13</ecNumber>
    </recommendedName>
    <alternativeName>
        <fullName evidence="9">ADP-ribose diphosphatase</fullName>
    </alternativeName>
    <alternativeName>
        <fullName evidence="11">ADP-ribose phosphohydrolase</fullName>
    </alternativeName>
    <alternativeName>
        <fullName evidence="10">Adenosine diphosphoribose pyrophosphatase</fullName>
    </alternativeName>
</protein>
<keyword evidence="7 13" id="KW-0460">Magnesium</keyword>
<evidence type="ECO:0000256" key="1">
    <source>
        <dbReference type="ARBA" id="ARBA00001946"/>
    </source>
</evidence>
<comment type="catalytic activity">
    <reaction evidence="12">
        <text>ADP-D-ribose + H2O = D-ribose 5-phosphate + AMP + 2 H(+)</text>
        <dbReference type="Rhea" id="RHEA:10412"/>
        <dbReference type="ChEBI" id="CHEBI:15377"/>
        <dbReference type="ChEBI" id="CHEBI:15378"/>
        <dbReference type="ChEBI" id="CHEBI:57967"/>
        <dbReference type="ChEBI" id="CHEBI:78346"/>
        <dbReference type="ChEBI" id="CHEBI:456215"/>
        <dbReference type="EC" id="3.6.1.13"/>
    </reaction>
</comment>
<reference evidence="16 17" key="2">
    <citation type="journal article" date="2022" name="Mar. Drugs">
        <title>Bioassay-Guided Fractionation Leads to the Detection of Cholic Acid Generated by the Rare Thalassomonas sp.</title>
        <authorList>
            <person name="Pheiffer F."/>
            <person name="Schneider Y.K."/>
            <person name="Hansen E.H."/>
            <person name="Andersen J.H."/>
            <person name="Isaksson J."/>
            <person name="Busche T."/>
            <person name="R C."/>
            <person name="Kalinowski J."/>
            <person name="Zyl L.V."/>
            <person name="Trindade M."/>
        </authorList>
    </citation>
    <scope>NUCLEOTIDE SEQUENCE [LARGE SCALE GENOMIC DNA]</scope>
    <source>
        <strain evidence="16 17">A5K-106</strain>
    </source>
</reference>
<dbReference type="PROSITE" id="PS00893">
    <property type="entry name" value="NUDIX_BOX"/>
    <property type="match status" value="1"/>
</dbReference>
<evidence type="ECO:0000256" key="4">
    <source>
        <dbReference type="ARBA" id="ARBA00013297"/>
    </source>
</evidence>
<evidence type="ECO:0000256" key="2">
    <source>
        <dbReference type="ARBA" id="ARBA00007482"/>
    </source>
</evidence>
<dbReference type="NCBIfam" id="TIGR00052">
    <property type="entry name" value="nudix-type nucleoside diphosphatase, YffH/AdpP family"/>
    <property type="match status" value="1"/>
</dbReference>
<comment type="function">
    <text evidence="8">Acts on ADP-mannose and ADP-glucose as well as ADP-ribose. Prevents glycogen biosynthesis. The reaction catalyzed by this enzyme is a limiting step of the gluconeogenic process.</text>
</comment>
<keyword evidence="5 13" id="KW-0479">Metal-binding</keyword>
<dbReference type="GO" id="GO:0005829">
    <property type="term" value="C:cytosol"/>
    <property type="evidence" value="ECO:0007669"/>
    <property type="project" value="TreeGrafter"/>
</dbReference>
<evidence type="ECO:0000256" key="10">
    <source>
        <dbReference type="ARBA" id="ARBA00030308"/>
    </source>
</evidence>
<dbReference type="Gene3D" id="3.90.79.10">
    <property type="entry name" value="Nucleoside Triphosphate Pyrophosphohydrolase"/>
    <property type="match status" value="1"/>
</dbReference>
<comment type="cofactor">
    <cofactor evidence="1 13">
        <name>Mg(2+)</name>
        <dbReference type="ChEBI" id="CHEBI:18420"/>
    </cofactor>
</comment>
<dbReference type="CDD" id="cd24155">
    <property type="entry name" value="NUDIX_ADPRase"/>
    <property type="match status" value="1"/>
</dbReference>
<feature type="binding site" evidence="13">
    <location>
        <position position="114"/>
    </location>
    <ligand>
        <name>Mg(2+)</name>
        <dbReference type="ChEBI" id="CHEBI:18420"/>
        <label>1</label>
    </ligand>
</feature>
<name>A0AAE9YTZ7_9GAMM</name>
<proteinExistence type="inferred from homology"/>
<evidence type="ECO:0000256" key="8">
    <source>
        <dbReference type="ARBA" id="ARBA00025164"/>
    </source>
</evidence>
<organism evidence="16 17">
    <name type="scientific">Thalassomonas actiniarum</name>
    <dbReference type="NCBI Taxonomy" id="485447"/>
    <lineage>
        <taxon>Bacteria</taxon>
        <taxon>Pseudomonadati</taxon>
        <taxon>Pseudomonadota</taxon>
        <taxon>Gammaproteobacteria</taxon>
        <taxon>Alteromonadales</taxon>
        <taxon>Colwelliaceae</taxon>
        <taxon>Thalassomonas</taxon>
    </lineage>
</organism>
<evidence type="ECO:0000256" key="6">
    <source>
        <dbReference type="ARBA" id="ARBA00022801"/>
    </source>
</evidence>
<comment type="similarity">
    <text evidence="2">Belongs to the Nudix hydrolase family. NudF subfamily.</text>
</comment>
<dbReference type="InterPro" id="IPR000086">
    <property type="entry name" value="NUDIX_hydrolase_dom"/>
</dbReference>
<dbReference type="PANTHER" id="PTHR11839">
    <property type="entry name" value="UDP/ADP-SUGAR PYROPHOSPHATASE"/>
    <property type="match status" value="1"/>
</dbReference>
<dbReference type="GO" id="GO:0019693">
    <property type="term" value="P:ribose phosphate metabolic process"/>
    <property type="evidence" value="ECO:0007669"/>
    <property type="project" value="TreeGrafter"/>
</dbReference>
<gene>
    <name evidence="16" type="ORF">SG35_006215</name>
</gene>
<evidence type="ECO:0000256" key="11">
    <source>
        <dbReference type="ARBA" id="ARBA00033056"/>
    </source>
</evidence>